<proteinExistence type="predicted"/>
<dbReference type="AlphaFoldDB" id="A0A1B6PU30"/>
<name>A0A1B6PU30_SORBI</name>
<keyword evidence="1" id="KW-0732">Signal</keyword>
<gene>
    <name evidence="2" type="ORF">SORBI_3005G223200</name>
</gene>
<dbReference type="InParanoid" id="A0A1B6PU30"/>
<dbReference type="Proteomes" id="UP000000768">
    <property type="component" value="Chromosome 5"/>
</dbReference>
<evidence type="ECO:0000313" key="2">
    <source>
        <dbReference type="EMBL" id="KXG29178.1"/>
    </source>
</evidence>
<accession>A0A1B6PU30</accession>
<organism evidence="2 3">
    <name type="scientific">Sorghum bicolor</name>
    <name type="common">Sorghum</name>
    <name type="synonym">Sorghum vulgare</name>
    <dbReference type="NCBI Taxonomy" id="4558"/>
    <lineage>
        <taxon>Eukaryota</taxon>
        <taxon>Viridiplantae</taxon>
        <taxon>Streptophyta</taxon>
        <taxon>Embryophyta</taxon>
        <taxon>Tracheophyta</taxon>
        <taxon>Spermatophyta</taxon>
        <taxon>Magnoliopsida</taxon>
        <taxon>Liliopsida</taxon>
        <taxon>Poales</taxon>
        <taxon>Poaceae</taxon>
        <taxon>PACMAD clade</taxon>
        <taxon>Panicoideae</taxon>
        <taxon>Andropogonodae</taxon>
        <taxon>Andropogoneae</taxon>
        <taxon>Sorghinae</taxon>
        <taxon>Sorghum</taxon>
    </lineage>
</organism>
<evidence type="ECO:0000256" key="1">
    <source>
        <dbReference type="SAM" id="SignalP"/>
    </source>
</evidence>
<keyword evidence="3" id="KW-1185">Reference proteome</keyword>
<feature type="signal peptide" evidence="1">
    <location>
        <begin position="1"/>
        <end position="28"/>
    </location>
</feature>
<reference evidence="2 3" key="1">
    <citation type="journal article" date="2009" name="Nature">
        <title>The Sorghum bicolor genome and the diversification of grasses.</title>
        <authorList>
            <person name="Paterson A.H."/>
            <person name="Bowers J.E."/>
            <person name="Bruggmann R."/>
            <person name="Dubchak I."/>
            <person name="Grimwood J."/>
            <person name="Gundlach H."/>
            <person name="Haberer G."/>
            <person name="Hellsten U."/>
            <person name="Mitros T."/>
            <person name="Poliakov A."/>
            <person name="Schmutz J."/>
            <person name="Spannagl M."/>
            <person name="Tang H."/>
            <person name="Wang X."/>
            <person name="Wicker T."/>
            <person name="Bharti A.K."/>
            <person name="Chapman J."/>
            <person name="Feltus F.A."/>
            <person name="Gowik U."/>
            <person name="Grigoriev I.V."/>
            <person name="Lyons E."/>
            <person name="Maher C.A."/>
            <person name="Martis M."/>
            <person name="Narechania A."/>
            <person name="Otillar R.P."/>
            <person name="Penning B.W."/>
            <person name="Salamov A.A."/>
            <person name="Wang Y."/>
            <person name="Zhang L."/>
            <person name="Carpita N.C."/>
            <person name="Freeling M."/>
            <person name="Gingle A.R."/>
            <person name="Hash C.T."/>
            <person name="Keller B."/>
            <person name="Klein P."/>
            <person name="Kresovich S."/>
            <person name="McCann M.C."/>
            <person name="Ming R."/>
            <person name="Peterson D.G."/>
            <person name="Mehboob-ur-Rahman"/>
            <person name="Ware D."/>
            <person name="Westhoff P."/>
            <person name="Mayer K.F."/>
            <person name="Messing J."/>
            <person name="Rokhsar D.S."/>
        </authorList>
    </citation>
    <scope>NUCLEOTIDE SEQUENCE [LARGE SCALE GENOMIC DNA]</scope>
    <source>
        <strain evidence="3">cv. BTx623</strain>
    </source>
</reference>
<evidence type="ECO:0000313" key="3">
    <source>
        <dbReference type="Proteomes" id="UP000000768"/>
    </source>
</evidence>
<dbReference type="EMBL" id="CM000764">
    <property type="protein sequence ID" value="KXG29178.1"/>
    <property type="molecule type" value="Genomic_DNA"/>
</dbReference>
<reference evidence="3" key="2">
    <citation type="journal article" date="2018" name="Plant J.">
        <title>The Sorghum bicolor reference genome: improved assembly, gene annotations, a transcriptome atlas, and signatures of genome organization.</title>
        <authorList>
            <person name="McCormick R.F."/>
            <person name="Truong S.K."/>
            <person name="Sreedasyam A."/>
            <person name="Jenkins J."/>
            <person name="Shu S."/>
            <person name="Sims D."/>
            <person name="Kennedy M."/>
            <person name="Amirebrahimi M."/>
            <person name="Weers B.D."/>
            <person name="McKinley B."/>
            <person name="Mattison A."/>
            <person name="Morishige D.T."/>
            <person name="Grimwood J."/>
            <person name="Schmutz J."/>
            <person name="Mullet J.E."/>
        </authorList>
    </citation>
    <scope>NUCLEOTIDE SEQUENCE [LARGE SCALE GENOMIC DNA]</scope>
    <source>
        <strain evidence="3">cv. BTx623</strain>
    </source>
</reference>
<feature type="chain" id="PRO_5008589194" evidence="1">
    <location>
        <begin position="29"/>
        <end position="87"/>
    </location>
</feature>
<dbReference type="OMA" id="MVHYLMA"/>
<dbReference type="Gramene" id="KXG29178">
    <property type="protein sequence ID" value="KXG29178"/>
    <property type="gene ID" value="SORBI_3005G223200"/>
</dbReference>
<sequence length="87" mass="9944">MTRMVHYLMATMFVVLVMIYSNSTSCQASLFPSSVKLQPPCFEPPTHRCVDGRSCVFVCQYNGIRTYRAFCKHPTHAQEPYLCCCPL</sequence>
<protein>
    <submittedName>
        <fullName evidence="2">Uncharacterized protein</fullName>
    </submittedName>
</protein>